<evidence type="ECO:0000313" key="3">
    <source>
        <dbReference type="Proteomes" id="UP000075320"/>
    </source>
</evidence>
<dbReference type="PROSITE" id="PS51257">
    <property type="entry name" value="PROKAR_LIPOPROTEIN"/>
    <property type="match status" value="1"/>
</dbReference>
<dbReference type="EMBL" id="LUKE01000005">
    <property type="protein sequence ID" value="KYG62399.1"/>
    <property type="molecule type" value="Genomic_DNA"/>
</dbReference>
<name>A0A150WH61_BDEBC</name>
<gene>
    <name evidence="2" type="ORF">AZI86_16315</name>
</gene>
<evidence type="ECO:0000256" key="1">
    <source>
        <dbReference type="SAM" id="SignalP"/>
    </source>
</evidence>
<keyword evidence="3" id="KW-1185">Reference proteome</keyword>
<dbReference type="OrthoDB" id="5292941at2"/>
<evidence type="ECO:0000313" key="2">
    <source>
        <dbReference type="EMBL" id="KYG62399.1"/>
    </source>
</evidence>
<dbReference type="RefSeq" id="WP_061836360.1">
    <property type="nucleotide sequence ID" value="NZ_LUKE01000005.1"/>
</dbReference>
<protein>
    <recommendedName>
        <fullName evidence="4">Lipoprotein</fullName>
    </recommendedName>
</protein>
<dbReference type="Proteomes" id="UP000075320">
    <property type="component" value="Unassembled WGS sequence"/>
</dbReference>
<feature type="chain" id="PRO_5007572917" description="Lipoprotein" evidence="1">
    <location>
        <begin position="22"/>
        <end position="174"/>
    </location>
</feature>
<accession>A0A150WH61</accession>
<proteinExistence type="predicted"/>
<dbReference type="AlphaFoldDB" id="A0A150WH61"/>
<keyword evidence="1" id="KW-0732">Signal</keyword>
<evidence type="ECO:0008006" key="4">
    <source>
        <dbReference type="Google" id="ProtNLM"/>
    </source>
</evidence>
<comment type="caution">
    <text evidence="2">The sequence shown here is derived from an EMBL/GenBank/DDBJ whole genome shotgun (WGS) entry which is preliminary data.</text>
</comment>
<organism evidence="2 3">
    <name type="scientific">Bdellovibrio bacteriovorus</name>
    <dbReference type="NCBI Taxonomy" id="959"/>
    <lineage>
        <taxon>Bacteria</taxon>
        <taxon>Pseudomonadati</taxon>
        <taxon>Bdellovibrionota</taxon>
        <taxon>Bdellovibrionia</taxon>
        <taxon>Bdellovibrionales</taxon>
        <taxon>Pseudobdellovibrionaceae</taxon>
        <taxon>Bdellovibrio</taxon>
    </lineage>
</organism>
<reference evidence="2 3" key="1">
    <citation type="submission" date="2016-03" db="EMBL/GenBank/DDBJ databases">
        <authorList>
            <person name="Ploux O."/>
        </authorList>
    </citation>
    <scope>NUCLEOTIDE SEQUENCE [LARGE SCALE GENOMIC DNA]</scope>
    <source>
        <strain evidence="2 3">R0</strain>
    </source>
</reference>
<sequence length="174" mass="18732">MRTLYVGLLVVASASLLSACASTNTIRDVPKIDPEKIEVPALSALPKRDINLQIVDARSASVKEQSLELQAEVERATSRALTRTGIAVTGLSNNALTITVQDYATEKFQEGCVKINGALLIPKKAKLSSDATSCYEMKTPGGRLMSSDITKAYEEALTLVFKNLDQALGKLQTM</sequence>
<feature type="signal peptide" evidence="1">
    <location>
        <begin position="1"/>
        <end position="21"/>
    </location>
</feature>